<sequence>MRISVVITLLIAAVNARPSIYPDGDQVIDQSQDGVQLANGKNIYQDTNQGQNAEQDVSGGRKQKNDQGINQNQGSIVLANGKNIGQITNQRQNGEQDSSKGVSKNGDQGIDQNQDSIKVANGKNIGQVTNQGQNGEQDSSGHQYTDNDENIDLIKIIIKKVMAKIFTKRATRVKMLNKIHLVVQTNTQSKVSVKIRIAHKLLEG</sequence>
<dbReference type="EMBL" id="GDQN01001872">
    <property type="protein sequence ID" value="JAT89182.1"/>
    <property type="molecule type" value="Transcribed_RNA"/>
</dbReference>
<name>A0A1E1WQC0_PECGO</name>
<feature type="chain" id="PRO_5009115654" evidence="2">
    <location>
        <begin position="17"/>
        <end position="204"/>
    </location>
</feature>
<proteinExistence type="predicted"/>
<reference evidence="3" key="1">
    <citation type="submission" date="2015-09" db="EMBL/GenBank/DDBJ databases">
        <title>De novo assembly of Pectinophora gossypiella (Pink Bollworm) gut transcriptome.</title>
        <authorList>
            <person name="Tassone E.E."/>
        </authorList>
    </citation>
    <scope>NUCLEOTIDE SEQUENCE</scope>
</reference>
<feature type="region of interest" description="Disordered" evidence="1">
    <location>
        <begin position="126"/>
        <end position="146"/>
    </location>
</feature>
<dbReference type="AlphaFoldDB" id="A0A1E1WQC0"/>
<feature type="region of interest" description="Disordered" evidence="1">
    <location>
        <begin position="90"/>
        <end position="113"/>
    </location>
</feature>
<feature type="region of interest" description="Disordered" evidence="1">
    <location>
        <begin position="43"/>
        <end position="71"/>
    </location>
</feature>
<evidence type="ECO:0000256" key="1">
    <source>
        <dbReference type="SAM" id="MobiDB-lite"/>
    </source>
</evidence>
<protein>
    <submittedName>
        <fullName evidence="3">Uncharacterized protein</fullName>
    </submittedName>
</protein>
<accession>A0A1E1WQC0</accession>
<evidence type="ECO:0000313" key="3">
    <source>
        <dbReference type="EMBL" id="JAT89182.1"/>
    </source>
</evidence>
<evidence type="ECO:0000256" key="2">
    <source>
        <dbReference type="SAM" id="SignalP"/>
    </source>
</evidence>
<feature type="signal peptide" evidence="2">
    <location>
        <begin position="1"/>
        <end position="16"/>
    </location>
</feature>
<gene>
    <name evidence="3" type="ORF">g.9856</name>
</gene>
<keyword evidence="2" id="KW-0732">Signal</keyword>
<feature type="compositionally biased region" description="Polar residues" evidence="1">
    <location>
        <begin position="126"/>
        <end position="144"/>
    </location>
</feature>
<organism evidence="3">
    <name type="scientific">Pectinophora gossypiella</name>
    <name type="common">Cotton pink bollworm</name>
    <name type="synonym">Depressaria gossypiella</name>
    <dbReference type="NCBI Taxonomy" id="13191"/>
    <lineage>
        <taxon>Eukaryota</taxon>
        <taxon>Metazoa</taxon>
        <taxon>Ecdysozoa</taxon>
        <taxon>Arthropoda</taxon>
        <taxon>Hexapoda</taxon>
        <taxon>Insecta</taxon>
        <taxon>Pterygota</taxon>
        <taxon>Neoptera</taxon>
        <taxon>Endopterygota</taxon>
        <taxon>Lepidoptera</taxon>
        <taxon>Glossata</taxon>
        <taxon>Ditrysia</taxon>
        <taxon>Gelechioidea</taxon>
        <taxon>Gelechiidae</taxon>
        <taxon>Apatetrinae</taxon>
        <taxon>Pectinophora</taxon>
    </lineage>
</organism>
<feature type="compositionally biased region" description="Polar residues" evidence="1">
    <location>
        <begin position="43"/>
        <end position="55"/>
    </location>
</feature>